<proteinExistence type="predicted"/>
<evidence type="ECO:0000313" key="2">
    <source>
        <dbReference type="Proteomes" id="UP000680304"/>
    </source>
</evidence>
<evidence type="ECO:0000313" key="1">
    <source>
        <dbReference type="EMBL" id="GIQ66588.1"/>
    </source>
</evidence>
<sequence>MVEAAALPDVAEKPDRAGDRLQLLDDLDKEWAKRGLRFVRYADDWLAANRVFGHAGCD</sequence>
<evidence type="ECO:0008006" key="3">
    <source>
        <dbReference type="Google" id="ProtNLM"/>
    </source>
</evidence>
<name>A0ABQ4NF55_9BACL</name>
<gene>
    <name evidence="1" type="ORF">PACILC2_51560</name>
</gene>
<organism evidence="1 2">
    <name type="scientific">Paenibacillus cisolokensis</name>
    <dbReference type="NCBI Taxonomy" id="1658519"/>
    <lineage>
        <taxon>Bacteria</taxon>
        <taxon>Bacillati</taxon>
        <taxon>Bacillota</taxon>
        <taxon>Bacilli</taxon>
        <taxon>Bacillales</taxon>
        <taxon>Paenibacillaceae</taxon>
        <taxon>Paenibacillus</taxon>
    </lineage>
</organism>
<keyword evidence="2" id="KW-1185">Reference proteome</keyword>
<dbReference type="EMBL" id="BOVJ01000194">
    <property type="protein sequence ID" value="GIQ66588.1"/>
    <property type="molecule type" value="Genomic_DNA"/>
</dbReference>
<dbReference type="RefSeq" id="WP_213531163.1">
    <property type="nucleotide sequence ID" value="NZ_BOVJ01000194.1"/>
</dbReference>
<protein>
    <recommendedName>
        <fullName evidence="3">Reverse transcriptase domain-containing protein</fullName>
    </recommendedName>
</protein>
<comment type="caution">
    <text evidence="1">The sequence shown here is derived from an EMBL/GenBank/DDBJ whole genome shotgun (WGS) entry which is preliminary data.</text>
</comment>
<reference evidence="1 2" key="1">
    <citation type="submission" date="2021-04" db="EMBL/GenBank/DDBJ databases">
        <title>Draft genome sequence of Paenibacillus cisolokensis, LC2-13A.</title>
        <authorList>
            <person name="Uke A."/>
            <person name="Chhe C."/>
            <person name="Baramee S."/>
            <person name="Kosugi A."/>
        </authorList>
    </citation>
    <scope>NUCLEOTIDE SEQUENCE [LARGE SCALE GENOMIC DNA]</scope>
    <source>
        <strain evidence="1 2">LC2-13A</strain>
    </source>
</reference>
<accession>A0ABQ4NF55</accession>
<dbReference type="Proteomes" id="UP000680304">
    <property type="component" value="Unassembled WGS sequence"/>
</dbReference>